<dbReference type="eggNOG" id="COG0298">
    <property type="taxonomic scope" value="Bacteria"/>
</dbReference>
<name>F3Z314_DESAF</name>
<dbReference type="EMBL" id="CP003221">
    <property type="protein sequence ID" value="EGJ51422.1"/>
    <property type="molecule type" value="Genomic_DNA"/>
</dbReference>
<dbReference type="RefSeq" id="WP_014261060.1">
    <property type="nucleotide sequence ID" value="NC_016629.1"/>
</dbReference>
<gene>
    <name evidence="2" type="ORF">Desaf_3125</name>
</gene>
<dbReference type="InterPro" id="IPR019812">
    <property type="entry name" value="Hydgase_assmbl_chp_CS"/>
</dbReference>
<dbReference type="InterPro" id="IPR001109">
    <property type="entry name" value="Hydrogenase_HupF/HypC"/>
</dbReference>
<dbReference type="PRINTS" id="PR00445">
    <property type="entry name" value="HUPFHYPC"/>
</dbReference>
<dbReference type="Gene3D" id="2.30.30.140">
    <property type="match status" value="1"/>
</dbReference>
<dbReference type="PANTHER" id="PTHR35177">
    <property type="entry name" value="HYDROGENASE MATURATION FACTOR HYBG"/>
    <property type="match status" value="1"/>
</dbReference>
<dbReference type="STRING" id="690850.Desaf_3125"/>
<dbReference type="GO" id="GO:1902670">
    <property type="term" value="F:carbon dioxide binding"/>
    <property type="evidence" value="ECO:0007669"/>
    <property type="project" value="TreeGrafter"/>
</dbReference>
<dbReference type="NCBIfam" id="TIGR00074">
    <property type="entry name" value="hypC_hupF"/>
    <property type="match status" value="1"/>
</dbReference>
<dbReference type="Pfam" id="PF01455">
    <property type="entry name" value="HupF_HypC"/>
    <property type="match status" value="1"/>
</dbReference>
<evidence type="ECO:0000313" key="3">
    <source>
        <dbReference type="Proteomes" id="UP000007844"/>
    </source>
</evidence>
<dbReference type="HOGENOM" id="CLU_159381_2_0_7"/>
<dbReference type="GO" id="GO:0005506">
    <property type="term" value="F:iron ion binding"/>
    <property type="evidence" value="ECO:0007669"/>
    <property type="project" value="TreeGrafter"/>
</dbReference>
<proteinExistence type="inferred from homology"/>
<dbReference type="SUPFAM" id="SSF159127">
    <property type="entry name" value="HupF/HypC-like"/>
    <property type="match status" value="1"/>
</dbReference>
<sequence>MCLAIPARIEEIEHEIAKCRVGEGETFIKASLTLLAEEVAVGDYLIVHAGFALRRLDANEAEETLRILRDIVQLMEPVDPSGLSG</sequence>
<dbReference type="AlphaFoldDB" id="F3Z314"/>
<dbReference type="PANTHER" id="PTHR35177:SF2">
    <property type="entry name" value="HYDROGENASE MATURATION FACTOR HYBG"/>
    <property type="match status" value="1"/>
</dbReference>
<protein>
    <submittedName>
        <fullName evidence="2">Hydrogenase assembly chaperone hypC/hupF</fullName>
    </submittedName>
</protein>
<dbReference type="PROSITE" id="PS01097">
    <property type="entry name" value="HUPF_HYPC"/>
    <property type="match status" value="1"/>
</dbReference>
<dbReference type="GO" id="GO:0051604">
    <property type="term" value="P:protein maturation"/>
    <property type="evidence" value="ECO:0007669"/>
    <property type="project" value="TreeGrafter"/>
</dbReference>
<evidence type="ECO:0000256" key="1">
    <source>
        <dbReference type="ARBA" id="ARBA00006018"/>
    </source>
</evidence>
<accession>F3Z314</accession>
<dbReference type="KEGG" id="daf:Desaf_3125"/>
<keyword evidence="3" id="KW-1185">Reference proteome</keyword>
<dbReference type="Proteomes" id="UP000007844">
    <property type="component" value="Chromosome"/>
</dbReference>
<organism evidence="2 3">
    <name type="scientific">Desulfocurvibacter africanus subsp. africanus str. Walvis Bay</name>
    <dbReference type="NCBI Taxonomy" id="690850"/>
    <lineage>
        <taxon>Bacteria</taxon>
        <taxon>Pseudomonadati</taxon>
        <taxon>Thermodesulfobacteriota</taxon>
        <taxon>Desulfovibrionia</taxon>
        <taxon>Desulfovibrionales</taxon>
        <taxon>Desulfovibrionaceae</taxon>
        <taxon>Desulfocurvibacter</taxon>
    </lineage>
</organism>
<evidence type="ECO:0000313" key="2">
    <source>
        <dbReference type="EMBL" id="EGJ51422.1"/>
    </source>
</evidence>
<comment type="similarity">
    <text evidence="1">Belongs to the HupF/HypC family.</text>
</comment>
<reference evidence="2 3" key="1">
    <citation type="journal article" date="2011" name="J. Bacteriol.">
        <title>Genome sequence of the mercury-methylating and pleomorphic Desulfovibrio africanus Strain Walvis Bay.</title>
        <authorList>
            <person name="Brown S.D."/>
            <person name="Wall J.D."/>
            <person name="Kucken A.M."/>
            <person name="Gilmour C.C."/>
            <person name="Podar M."/>
            <person name="Brandt C.C."/>
            <person name="Teshima H."/>
            <person name="Detter J.C."/>
            <person name="Han C.S."/>
            <person name="Land M.L."/>
            <person name="Lucas S."/>
            <person name="Han J."/>
            <person name="Pennacchio L."/>
            <person name="Nolan M."/>
            <person name="Pitluck S."/>
            <person name="Woyke T."/>
            <person name="Goodwin L."/>
            <person name="Palumbo A.V."/>
            <person name="Elias D.A."/>
        </authorList>
    </citation>
    <scope>NUCLEOTIDE SEQUENCE [LARGE SCALE GENOMIC DNA]</scope>
    <source>
        <strain evidence="2 3">Walvis Bay</strain>
    </source>
</reference>